<evidence type="ECO:0000313" key="1">
    <source>
        <dbReference type="EMBL" id="GLK79080.1"/>
    </source>
</evidence>
<dbReference type="EMBL" id="BSFL01000001">
    <property type="protein sequence ID" value="GLK79080.1"/>
    <property type="molecule type" value="Genomic_DNA"/>
</dbReference>
<gene>
    <name evidence="1" type="ORF">GCM10008174_08210</name>
</gene>
<proteinExistence type="predicted"/>
<evidence type="ECO:0000313" key="2">
    <source>
        <dbReference type="Proteomes" id="UP001143309"/>
    </source>
</evidence>
<name>A0A9W6JK09_9HYPH</name>
<dbReference type="AlphaFoldDB" id="A0A9W6JK09"/>
<reference evidence="1" key="1">
    <citation type="journal article" date="2014" name="Int. J. Syst. Evol. Microbiol.">
        <title>Complete genome sequence of Corynebacterium casei LMG S-19264T (=DSM 44701T), isolated from a smear-ripened cheese.</title>
        <authorList>
            <consortium name="US DOE Joint Genome Institute (JGI-PGF)"/>
            <person name="Walter F."/>
            <person name="Albersmeier A."/>
            <person name="Kalinowski J."/>
            <person name="Ruckert C."/>
        </authorList>
    </citation>
    <scope>NUCLEOTIDE SEQUENCE</scope>
    <source>
        <strain evidence="1">VKM B-2748</strain>
    </source>
</reference>
<comment type="caution">
    <text evidence="1">The sequence shown here is derived from an EMBL/GenBank/DDBJ whole genome shotgun (WGS) entry which is preliminary data.</text>
</comment>
<keyword evidence="2" id="KW-1185">Reference proteome</keyword>
<organism evidence="1 2">
    <name type="scientific">Methylopila turkensis</name>
    <dbReference type="NCBI Taxonomy" id="1437816"/>
    <lineage>
        <taxon>Bacteria</taxon>
        <taxon>Pseudomonadati</taxon>
        <taxon>Pseudomonadota</taxon>
        <taxon>Alphaproteobacteria</taxon>
        <taxon>Hyphomicrobiales</taxon>
        <taxon>Methylopilaceae</taxon>
        <taxon>Methylopila</taxon>
    </lineage>
</organism>
<accession>A0A9W6JK09</accession>
<protein>
    <submittedName>
        <fullName evidence="1">Uncharacterized protein</fullName>
    </submittedName>
</protein>
<dbReference type="Proteomes" id="UP001143309">
    <property type="component" value="Unassembled WGS sequence"/>
</dbReference>
<reference evidence="1" key="2">
    <citation type="submission" date="2023-01" db="EMBL/GenBank/DDBJ databases">
        <authorList>
            <person name="Sun Q."/>
            <person name="Evtushenko L."/>
        </authorList>
    </citation>
    <scope>NUCLEOTIDE SEQUENCE</scope>
    <source>
        <strain evidence="1">VKM B-2748</strain>
    </source>
</reference>
<sequence>MPASSTTIGIAATSVDITALPNGSYTWDHIIRASFLPEASDNGAVTALLFERPTNVATFRRRPAVPPRIFDAKAGKGGGVGRALRGVARLIQFPATHIPRMALSAQVAPG</sequence>